<gene>
    <name evidence="5" type="ORF">XENOCAPTIV_029831</name>
</gene>
<feature type="domain" description="Kinesin motor" evidence="4">
    <location>
        <begin position="1"/>
        <end position="114"/>
    </location>
</feature>
<dbReference type="InterPro" id="IPR001752">
    <property type="entry name" value="Kinesin_motor_dom"/>
</dbReference>
<reference evidence="5 6" key="1">
    <citation type="submission" date="2021-06" db="EMBL/GenBank/DDBJ databases">
        <authorList>
            <person name="Palmer J.M."/>
        </authorList>
    </citation>
    <scope>NUCLEOTIDE SEQUENCE [LARGE SCALE GENOMIC DNA]</scope>
    <source>
        <strain evidence="5 6">XC_2019</strain>
        <tissue evidence="5">Muscle</tissue>
    </source>
</reference>
<keyword evidence="2" id="KW-0067">ATP-binding</keyword>
<dbReference type="PROSITE" id="PS50067">
    <property type="entry name" value="KINESIN_MOTOR_2"/>
    <property type="match status" value="1"/>
</dbReference>
<dbReference type="InterPro" id="IPR036961">
    <property type="entry name" value="Kinesin_motor_dom_sf"/>
</dbReference>
<comment type="caution">
    <text evidence="3">Lacks conserved residue(s) required for the propagation of feature annotation.</text>
</comment>
<comment type="caution">
    <text evidence="5">The sequence shown here is derived from an EMBL/GenBank/DDBJ whole genome shotgun (WGS) entry which is preliminary data.</text>
</comment>
<evidence type="ECO:0000256" key="2">
    <source>
        <dbReference type="ARBA" id="ARBA00022840"/>
    </source>
</evidence>
<evidence type="ECO:0000256" key="1">
    <source>
        <dbReference type="ARBA" id="ARBA00022741"/>
    </source>
</evidence>
<dbReference type="InterPro" id="IPR027417">
    <property type="entry name" value="P-loop_NTPase"/>
</dbReference>
<dbReference type="EMBL" id="JAHRIN010067307">
    <property type="protein sequence ID" value="MEQ2214280.1"/>
    <property type="molecule type" value="Genomic_DNA"/>
</dbReference>
<keyword evidence="6" id="KW-1185">Reference proteome</keyword>
<dbReference type="Proteomes" id="UP001434883">
    <property type="component" value="Unassembled WGS sequence"/>
</dbReference>
<sequence length="114" mass="12636">MEVYNNEVYDLLARDEQGNAVGQRRDVVTTSSGASQVPNLTYEPVCNASEIMQILSGVLKLRAQCPTLIHADSTKLQLVDLAGSECVGRCSCMFFVHGNCKTWLLFFQIESIFT</sequence>
<evidence type="ECO:0000259" key="4">
    <source>
        <dbReference type="PROSITE" id="PS50067"/>
    </source>
</evidence>
<evidence type="ECO:0000256" key="3">
    <source>
        <dbReference type="PROSITE-ProRule" id="PRU00283"/>
    </source>
</evidence>
<keyword evidence="1" id="KW-0547">Nucleotide-binding</keyword>
<organism evidence="5 6">
    <name type="scientific">Xenoophorus captivus</name>
    <dbReference type="NCBI Taxonomy" id="1517983"/>
    <lineage>
        <taxon>Eukaryota</taxon>
        <taxon>Metazoa</taxon>
        <taxon>Chordata</taxon>
        <taxon>Craniata</taxon>
        <taxon>Vertebrata</taxon>
        <taxon>Euteleostomi</taxon>
        <taxon>Actinopterygii</taxon>
        <taxon>Neopterygii</taxon>
        <taxon>Teleostei</taxon>
        <taxon>Neoteleostei</taxon>
        <taxon>Acanthomorphata</taxon>
        <taxon>Ovalentaria</taxon>
        <taxon>Atherinomorphae</taxon>
        <taxon>Cyprinodontiformes</taxon>
        <taxon>Goodeidae</taxon>
        <taxon>Xenoophorus</taxon>
    </lineage>
</organism>
<name>A0ABV0S1Y4_9TELE</name>
<dbReference type="Gene3D" id="3.40.850.10">
    <property type="entry name" value="Kinesin motor domain"/>
    <property type="match status" value="1"/>
</dbReference>
<comment type="similarity">
    <text evidence="3">Belongs to the TRAFAC class myosin-kinesin ATPase superfamily. Kinesin family.</text>
</comment>
<proteinExistence type="inferred from homology"/>
<evidence type="ECO:0000313" key="6">
    <source>
        <dbReference type="Proteomes" id="UP001434883"/>
    </source>
</evidence>
<protein>
    <recommendedName>
        <fullName evidence="4">Kinesin motor domain-containing protein</fullName>
    </recommendedName>
</protein>
<accession>A0ABV0S1Y4</accession>
<dbReference type="SUPFAM" id="SSF52540">
    <property type="entry name" value="P-loop containing nucleoside triphosphate hydrolases"/>
    <property type="match status" value="1"/>
</dbReference>
<evidence type="ECO:0000313" key="5">
    <source>
        <dbReference type="EMBL" id="MEQ2214280.1"/>
    </source>
</evidence>